<feature type="compositionally biased region" description="Polar residues" evidence="3">
    <location>
        <begin position="202"/>
        <end position="212"/>
    </location>
</feature>
<dbReference type="CDD" id="cd10519">
    <property type="entry name" value="SET_EZH"/>
    <property type="match status" value="1"/>
</dbReference>
<feature type="compositionally biased region" description="Acidic residues" evidence="3">
    <location>
        <begin position="322"/>
        <end position="338"/>
    </location>
</feature>
<organism evidence="5 6">
    <name type="scientific">Phytophthora boehmeriae</name>
    <dbReference type="NCBI Taxonomy" id="109152"/>
    <lineage>
        <taxon>Eukaryota</taxon>
        <taxon>Sar</taxon>
        <taxon>Stramenopiles</taxon>
        <taxon>Oomycota</taxon>
        <taxon>Peronosporomycetes</taxon>
        <taxon>Peronosporales</taxon>
        <taxon>Peronosporaceae</taxon>
        <taxon>Phytophthora</taxon>
    </lineage>
</organism>
<feature type="region of interest" description="Disordered" evidence="3">
    <location>
        <begin position="954"/>
        <end position="1002"/>
    </location>
</feature>
<evidence type="ECO:0000259" key="4">
    <source>
        <dbReference type="PROSITE" id="PS50280"/>
    </source>
</evidence>
<feature type="compositionally biased region" description="Acidic residues" evidence="3">
    <location>
        <begin position="11"/>
        <end position="20"/>
    </location>
</feature>
<evidence type="ECO:0000313" key="6">
    <source>
        <dbReference type="Proteomes" id="UP000693981"/>
    </source>
</evidence>
<dbReference type="GO" id="GO:0005634">
    <property type="term" value="C:nucleus"/>
    <property type="evidence" value="ECO:0007669"/>
    <property type="project" value="TreeGrafter"/>
</dbReference>
<dbReference type="InterPro" id="IPR045318">
    <property type="entry name" value="EZH1/2-like"/>
</dbReference>
<dbReference type="PROSITE" id="PS50280">
    <property type="entry name" value="SET"/>
    <property type="match status" value="1"/>
</dbReference>
<feature type="compositionally biased region" description="Basic residues" evidence="3">
    <location>
        <begin position="401"/>
        <end position="412"/>
    </location>
</feature>
<comment type="caution">
    <text evidence="5">The sequence shown here is derived from an EMBL/GenBank/DDBJ whole genome shotgun (WGS) entry which is preliminary data.</text>
</comment>
<feature type="region of interest" description="Disordered" evidence="3">
    <location>
        <begin position="1"/>
        <end position="138"/>
    </location>
</feature>
<feature type="compositionally biased region" description="Polar residues" evidence="3">
    <location>
        <begin position="913"/>
        <end position="929"/>
    </location>
</feature>
<sequence length="1202" mass="132839">MSTKSVIVLDDSSDEDEEEMAPATDRRNVPLSVSSSSDESDARPSQAKKPRVASSTPDAPATSSSNPTAPKGLNSSSSSTGELESTDELEDSDDQEKIATPQPPPAKTVKKTIATGPSSVEQSDASADSGEDNLDDATTLRFARRDGRMYSDALSFSELQAQQRELERLQAHRKNIVHSPRKTKTGARNTTLSGTKRKAGASVSSGHSNPHSTSKRPVMKKTTSPSPFDFNFPGSSDDASSSGSDEHGTPTISGRAKPMSLRDVVAQERKLARQRKTTTEKSNGSSSSKKVTQKKQKPKPLFWFGAPKQENIIDGTEWSASEPDEDDNDDDDDDDAEENQQQFINEPELLSEASSLESDDKPSSDEEYKPSESKHLVKPLEQNASRSANADKKKNGTPSKPSKKKSRTKKSGKTSTKTRPSSAKAEVHAGTPAQTKTVTDKLAKPRDATDTVMPSTVWRNVSIDVAPPNLLPVASAVALPFLSQCDRPLMTYDEDGDLRSKCKLITHFGKSTQFVSSALVSDDQRITQEDMDNRVTEIITKELPRIQACHKRKTFAIIAEERAKVHAYRAAHDSLHPSKIPKLRSSRLSEVSTLDKSLLNQMKQERLSQRLSLGYKNVWGEEIPVEERLFPVDVNQLPAIRPLSRSTAFIGLKTNVRVEDDPILRYMPYFGDNDDGGDIDVAWYDAIKSDDSNPPSGLDGEVNEYLLRLVIRECGASDLVFNALKKVPGFAQAYSDYSDIKKLDESMRLAARRIKEARDLIANKPADFPLSKVATLEPLLNDQKNSEKALTTRFAPPPTYFDSNLARCHKNRGYGLGLRPTEDYTELMVTYRDMFCRMCYVYHCLEHGIEHPLPSHRVDPINPPLHLSAVALRAKAREEERQDDATPSDQTPESNTPESNSPAVSPPAGSIAPDSTTSISGDNKQITDSLNHNEDAHIDEDIVMEIVSSETLYETATDEDASATVELHETRRSRRSATRMSSLASQSLKHQASKPSRRKPSRTIRVNTYPKVPDESEYLDDSHHAWVKSAVKKSLNANEPCSGICCNVNILRGLHKKIGVAYSTTHGWGAFALEPIKRGEFIYEYHGALLSQDEAERRGSIYDKMTISFLFDADDDSVVDAIRKGNKSKFANHSAVGQKCKGKVLTVGGEHRISIWAQQDIEKGEELFFDYGYHGETAPDWSQLRIKGAVRQKAAKTKKEEH</sequence>
<protein>
    <submittedName>
        <fullName evidence="5">Histone-lysine N-methyltransferase ezh1</fullName>
    </submittedName>
</protein>
<feature type="compositionally biased region" description="Low complexity" evidence="3">
    <location>
        <begin position="53"/>
        <end position="83"/>
    </location>
</feature>
<feature type="compositionally biased region" description="Basic residues" evidence="3">
    <location>
        <begin position="991"/>
        <end position="1002"/>
    </location>
</feature>
<feature type="compositionally biased region" description="Basic and acidic residues" evidence="3">
    <location>
        <begin position="875"/>
        <end position="884"/>
    </location>
</feature>
<accession>A0A8T1XDW2</accession>
<feature type="compositionally biased region" description="Basic and acidic residues" evidence="3">
    <location>
        <begin position="438"/>
        <end position="449"/>
    </location>
</feature>
<feature type="compositionally biased region" description="Polar residues" evidence="3">
    <location>
        <begin position="885"/>
        <end position="903"/>
    </location>
</feature>
<feature type="compositionally biased region" description="Low complexity" evidence="3">
    <location>
        <begin position="234"/>
        <end position="243"/>
    </location>
</feature>
<dbReference type="InterPro" id="IPR001214">
    <property type="entry name" value="SET_dom"/>
</dbReference>
<feature type="region of interest" description="Disordered" evidence="3">
    <location>
        <begin position="165"/>
        <end position="450"/>
    </location>
</feature>
<feature type="compositionally biased region" description="Acidic residues" evidence="3">
    <location>
        <begin position="84"/>
        <end position="94"/>
    </location>
</feature>
<dbReference type="PANTHER" id="PTHR45747">
    <property type="entry name" value="HISTONE-LYSINE N-METHYLTRANSFERASE E(Z)"/>
    <property type="match status" value="1"/>
</dbReference>
<evidence type="ECO:0000256" key="3">
    <source>
        <dbReference type="SAM" id="MobiDB-lite"/>
    </source>
</evidence>
<feature type="region of interest" description="Disordered" evidence="3">
    <location>
        <begin position="874"/>
        <end position="929"/>
    </location>
</feature>
<dbReference type="Proteomes" id="UP000693981">
    <property type="component" value="Unassembled WGS sequence"/>
</dbReference>
<feature type="compositionally biased region" description="Low complexity" evidence="3">
    <location>
        <begin position="339"/>
        <end position="356"/>
    </location>
</feature>
<gene>
    <name evidence="5" type="primary">EZH1_3</name>
    <name evidence="5" type="ORF">PHYBOEH_010332</name>
</gene>
<feature type="compositionally biased region" description="Polar residues" evidence="3">
    <location>
        <begin position="115"/>
        <end position="126"/>
    </location>
</feature>
<feature type="compositionally biased region" description="Basic residues" evidence="3">
    <location>
        <begin position="171"/>
        <end position="185"/>
    </location>
</feature>
<dbReference type="Pfam" id="PF00856">
    <property type="entry name" value="SET"/>
    <property type="match status" value="1"/>
</dbReference>
<name>A0A8T1XDW2_9STRA</name>
<dbReference type="OrthoDB" id="6141102at2759"/>
<dbReference type="PANTHER" id="PTHR45747:SF4">
    <property type="entry name" value="HISTONE-LYSINE N-METHYLTRANSFERASE E(Z)"/>
    <property type="match status" value="1"/>
</dbReference>
<dbReference type="GO" id="GO:0003682">
    <property type="term" value="F:chromatin binding"/>
    <property type="evidence" value="ECO:0007669"/>
    <property type="project" value="TreeGrafter"/>
</dbReference>
<evidence type="ECO:0000256" key="1">
    <source>
        <dbReference type="ARBA" id="ARBA00023015"/>
    </source>
</evidence>
<evidence type="ECO:0000256" key="2">
    <source>
        <dbReference type="ARBA" id="ARBA00023163"/>
    </source>
</evidence>
<dbReference type="GO" id="GO:0046976">
    <property type="term" value="F:histone H3K27 methyltransferase activity"/>
    <property type="evidence" value="ECO:0007669"/>
    <property type="project" value="TreeGrafter"/>
</dbReference>
<keyword evidence="2" id="KW-0804">Transcription</keyword>
<proteinExistence type="predicted"/>
<feature type="compositionally biased region" description="Low complexity" evidence="3">
    <location>
        <begin position="413"/>
        <end position="422"/>
    </location>
</feature>
<dbReference type="AlphaFoldDB" id="A0A8T1XDW2"/>
<feature type="domain" description="SET" evidence="4">
    <location>
        <begin position="1056"/>
        <end position="1172"/>
    </location>
</feature>
<dbReference type="GO" id="GO:0031507">
    <property type="term" value="P:heterochromatin formation"/>
    <property type="evidence" value="ECO:0007669"/>
    <property type="project" value="TreeGrafter"/>
</dbReference>
<keyword evidence="6" id="KW-1185">Reference proteome</keyword>
<keyword evidence="1" id="KW-0805">Transcription regulation</keyword>
<dbReference type="SMART" id="SM00317">
    <property type="entry name" value="SET"/>
    <property type="match status" value="1"/>
</dbReference>
<reference evidence="5" key="1">
    <citation type="submission" date="2021-02" db="EMBL/GenBank/DDBJ databases">
        <authorList>
            <person name="Palmer J.M."/>
        </authorList>
    </citation>
    <scope>NUCLEOTIDE SEQUENCE</scope>
    <source>
        <strain evidence="5">SCRP23</strain>
    </source>
</reference>
<dbReference type="EMBL" id="JAGDFL010000007">
    <property type="protein sequence ID" value="KAG7401869.1"/>
    <property type="molecule type" value="Genomic_DNA"/>
</dbReference>
<feature type="compositionally biased region" description="Basic and acidic residues" evidence="3">
    <location>
        <begin position="358"/>
        <end position="375"/>
    </location>
</feature>
<evidence type="ECO:0000313" key="5">
    <source>
        <dbReference type="EMBL" id="KAG7401869.1"/>
    </source>
</evidence>